<comment type="similarity">
    <text evidence="1 5 6">Belongs to the peptidase S8 family.</text>
</comment>
<evidence type="ECO:0000256" key="4">
    <source>
        <dbReference type="ARBA" id="ARBA00022825"/>
    </source>
</evidence>
<evidence type="ECO:0000259" key="7">
    <source>
        <dbReference type="Pfam" id="PF00082"/>
    </source>
</evidence>
<dbReference type="PROSITE" id="PS00138">
    <property type="entry name" value="SUBTILASE_SER"/>
    <property type="match status" value="1"/>
</dbReference>
<dbReference type="PROSITE" id="PS00137">
    <property type="entry name" value="SUBTILASE_HIS"/>
    <property type="match status" value="1"/>
</dbReference>
<evidence type="ECO:0000256" key="1">
    <source>
        <dbReference type="ARBA" id="ARBA00011073"/>
    </source>
</evidence>
<feature type="active site" description="Charge relay system" evidence="5">
    <location>
        <position position="152"/>
    </location>
</feature>
<dbReference type="InterPro" id="IPR000209">
    <property type="entry name" value="Peptidase_S8/S53_dom"/>
</dbReference>
<organism evidence="8 9">
    <name type="scientific">Anabaena azotica FACHB-119</name>
    <dbReference type="NCBI Taxonomy" id="947527"/>
    <lineage>
        <taxon>Bacteria</taxon>
        <taxon>Bacillati</taxon>
        <taxon>Cyanobacteriota</taxon>
        <taxon>Cyanophyceae</taxon>
        <taxon>Nostocales</taxon>
        <taxon>Nostocaceae</taxon>
        <taxon>Anabaena</taxon>
        <taxon>Anabaena azotica</taxon>
    </lineage>
</organism>
<dbReference type="Gene3D" id="3.40.50.200">
    <property type="entry name" value="Peptidase S8/S53 domain"/>
    <property type="match status" value="1"/>
</dbReference>
<keyword evidence="3 5" id="KW-0378">Hydrolase</keyword>
<evidence type="ECO:0000256" key="2">
    <source>
        <dbReference type="ARBA" id="ARBA00022670"/>
    </source>
</evidence>
<feature type="active site" description="Charge relay system" evidence="5">
    <location>
        <position position="348"/>
    </location>
</feature>
<evidence type="ECO:0000256" key="3">
    <source>
        <dbReference type="ARBA" id="ARBA00022801"/>
    </source>
</evidence>
<dbReference type="Proteomes" id="UP000661112">
    <property type="component" value="Unassembled WGS sequence"/>
</dbReference>
<dbReference type="PRINTS" id="PR00723">
    <property type="entry name" value="SUBTILISIN"/>
</dbReference>
<dbReference type="PANTHER" id="PTHR43806:SF11">
    <property type="entry name" value="CEREVISIN-RELATED"/>
    <property type="match status" value="1"/>
</dbReference>
<dbReference type="SUPFAM" id="SSF52743">
    <property type="entry name" value="Subtilisin-like"/>
    <property type="match status" value="1"/>
</dbReference>
<feature type="domain" description="Peptidase S8/S53" evidence="7">
    <location>
        <begin position="143"/>
        <end position="394"/>
    </location>
</feature>
<accession>A0ABR8D9V4</accession>
<evidence type="ECO:0000256" key="6">
    <source>
        <dbReference type="RuleBase" id="RU003355"/>
    </source>
</evidence>
<dbReference type="RefSeq" id="WP_206758999.1">
    <property type="nucleotide sequence ID" value="NZ_JACJSG010000032.1"/>
</dbReference>
<dbReference type="Pfam" id="PF00082">
    <property type="entry name" value="Peptidase_S8"/>
    <property type="match status" value="1"/>
</dbReference>
<keyword evidence="4 5" id="KW-0720">Serine protease</keyword>
<gene>
    <name evidence="8" type="ORF">H6G83_21865</name>
</gene>
<dbReference type="InterPro" id="IPR015500">
    <property type="entry name" value="Peptidase_S8_subtilisin-rel"/>
</dbReference>
<proteinExistence type="inferred from homology"/>
<evidence type="ECO:0000313" key="9">
    <source>
        <dbReference type="Proteomes" id="UP000661112"/>
    </source>
</evidence>
<keyword evidence="9" id="KW-1185">Reference proteome</keyword>
<evidence type="ECO:0000256" key="5">
    <source>
        <dbReference type="PROSITE-ProRule" id="PRU01240"/>
    </source>
</evidence>
<protein>
    <submittedName>
        <fullName evidence="8">S8 family serine peptidase</fullName>
    </submittedName>
</protein>
<keyword evidence="2 5" id="KW-0645">Protease</keyword>
<dbReference type="PROSITE" id="PS00136">
    <property type="entry name" value="SUBTILASE_ASP"/>
    <property type="match status" value="1"/>
</dbReference>
<reference evidence="8 9" key="1">
    <citation type="journal article" date="2020" name="ISME J.">
        <title>Comparative genomics reveals insights into cyanobacterial evolution and habitat adaptation.</title>
        <authorList>
            <person name="Chen M.Y."/>
            <person name="Teng W.K."/>
            <person name="Zhao L."/>
            <person name="Hu C.X."/>
            <person name="Zhou Y.K."/>
            <person name="Han B.P."/>
            <person name="Song L.R."/>
            <person name="Shu W.S."/>
        </authorList>
    </citation>
    <scope>NUCLEOTIDE SEQUENCE [LARGE SCALE GENOMIC DNA]</scope>
    <source>
        <strain evidence="8 9">FACHB-119</strain>
    </source>
</reference>
<dbReference type="InterPro" id="IPR022398">
    <property type="entry name" value="Peptidase_S8_His-AS"/>
</dbReference>
<evidence type="ECO:0000313" key="8">
    <source>
        <dbReference type="EMBL" id="MBD2503218.1"/>
    </source>
</evidence>
<dbReference type="PANTHER" id="PTHR43806">
    <property type="entry name" value="PEPTIDASE S8"/>
    <property type="match status" value="1"/>
</dbReference>
<dbReference type="InterPro" id="IPR050131">
    <property type="entry name" value="Peptidase_S8_subtilisin-like"/>
</dbReference>
<name>A0ABR8D9V4_9NOST</name>
<dbReference type="InterPro" id="IPR023827">
    <property type="entry name" value="Peptidase_S8_Asp-AS"/>
</dbReference>
<dbReference type="InterPro" id="IPR036852">
    <property type="entry name" value="Peptidase_S8/S53_dom_sf"/>
</dbReference>
<comment type="caution">
    <text evidence="8">The sequence shown here is derived from an EMBL/GenBank/DDBJ whole genome shotgun (WGS) entry which is preliminary data.</text>
</comment>
<dbReference type="PROSITE" id="PS51892">
    <property type="entry name" value="SUBTILASE"/>
    <property type="match status" value="1"/>
</dbReference>
<sequence>MKLYIIRPKTSSVTRSLSLISRKLTPQSRRVQAVEVKAFWQQDPVYQEIVHWISDAREDDIIPIAQEETVITGTVIVKMTEEEAARMREELPNADISEDRKIELVQPVASATDLKTEISQSDLWHLAAINLDNCRQKGYEYTGKDITIAVLDTGVDGNHPALKGKISKAYTFDAENDQVLPMNPSSDTHKHGTHVAGLICGDKIGIAPSTNIFSGVIIPGGTGNLSNFILALSWVSQQAEVSIVNISAGIIGYLPDMETEIESLLLSGILPVCAVGNEGRNRTRSPGNYRDVVSVGSSTIDKRISGFSGSATLNIGSHQYQVPNLVAPGTNIYSSIPGEKYEAISGTSMATPIVSGVAALILEQYPNIEVLDLREELFNRCETLQAPSDRQGYGLIQVQL</sequence>
<dbReference type="InterPro" id="IPR023828">
    <property type="entry name" value="Peptidase_S8_Ser-AS"/>
</dbReference>
<feature type="active site" description="Charge relay system" evidence="5">
    <location>
        <position position="191"/>
    </location>
</feature>
<dbReference type="EMBL" id="JACJSG010000032">
    <property type="protein sequence ID" value="MBD2503218.1"/>
    <property type="molecule type" value="Genomic_DNA"/>
</dbReference>